<dbReference type="Pfam" id="PF00581">
    <property type="entry name" value="Rhodanese"/>
    <property type="match status" value="1"/>
</dbReference>
<name>A0AAN9V842_9ORTH</name>
<evidence type="ECO:0008006" key="6">
    <source>
        <dbReference type="Google" id="ProtNLM"/>
    </source>
</evidence>
<evidence type="ECO:0000313" key="5">
    <source>
        <dbReference type="Proteomes" id="UP001378592"/>
    </source>
</evidence>
<keyword evidence="1" id="KW-0343">GTPase activation</keyword>
<gene>
    <name evidence="4" type="ORF">R5R35_014447</name>
</gene>
<sequence length="290" mass="32572">LHNFFLKDNSAVIQEYLAKFSHLIAFHDPDLANHLAGISFIPELFAIPWFLTMFSHVFPLHKILHLWDKLLLGDASFPLFVGLAILRQLRDTLLASGFNECILLFSDLPEVDMERCVNDSIEMYCSTPRSVTYRQHEYQPPPQSKSSEVNADLEMTPIPVSELQSEFCPRISAANLLELLDLQHIKYSRPKVIVVDIRSSEEYNRGAVPNSVNIPFSTVNISERILPTSPETAHLQNNKGKVIAIVGSRGPSMPQFAEVLVKSSFPRVCTLHRGIQVLRSANILVVPGAM</sequence>
<evidence type="ECO:0000259" key="3">
    <source>
        <dbReference type="PROSITE" id="PS50206"/>
    </source>
</evidence>
<evidence type="ECO:0000259" key="2">
    <source>
        <dbReference type="PROSITE" id="PS50086"/>
    </source>
</evidence>
<dbReference type="AlphaFoldDB" id="A0AAN9V842"/>
<dbReference type="PANTHER" id="PTHR20913:SF7">
    <property type="entry name" value="RE60063P"/>
    <property type="match status" value="1"/>
</dbReference>
<dbReference type="Gene3D" id="1.10.472.80">
    <property type="entry name" value="Ypt/Rab-GAP domain of gyp1p, domain 3"/>
    <property type="match status" value="1"/>
</dbReference>
<dbReference type="SUPFAM" id="SSF52821">
    <property type="entry name" value="Rhodanese/Cell cycle control phosphatase"/>
    <property type="match status" value="1"/>
</dbReference>
<accession>A0AAN9V842</accession>
<feature type="domain" description="Rab-GAP TBC" evidence="2">
    <location>
        <begin position="1"/>
        <end position="74"/>
    </location>
</feature>
<protein>
    <recommendedName>
        <fullName evidence="6">TBC domain-containing protein kinase-like protein</fullName>
    </recommendedName>
</protein>
<dbReference type="FunFam" id="1.10.472.80:FF:000015">
    <property type="entry name" value="TBC domain-containing protein kinase-like protein"/>
    <property type="match status" value="1"/>
</dbReference>
<dbReference type="InterPro" id="IPR035969">
    <property type="entry name" value="Rab-GAP_TBC_sf"/>
</dbReference>
<dbReference type="EMBL" id="JAZDUA010000538">
    <property type="protein sequence ID" value="KAK7791420.1"/>
    <property type="molecule type" value="Genomic_DNA"/>
</dbReference>
<dbReference type="GO" id="GO:0005789">
    <property type="term" value="C:endoplasmic reticulum membrane"/>
    <property type="evidence" value="ECO:0007669"/>
    <property type="project" value="TreeGrafter"/>
</dbReference>
<dbReference type="GO" id="GO:0005096">
    <property type="term" value="F:GTPase activator activity"/>
    <property type="evidence" value="ECO:0007669"/>
    <property type="project" value="UniProtKB-KW"/>
</dbReference>
<keyword evidence="5" id="KW-1185">Reference proteome</keyword>
<dbReference type="Proteomes" id="UP001378592">
    <property type="component" value="Unassembled WGS sequence"/>
</dbReference>
<evidence type="ECO:0000313" key="4">
    <source>
        <dbReference type="EMBL" id="KAK7791420.1"/>
    </source>
</evidence>
<dbReference type="SUPFAM" id="SSF47923">
    <property type="entry name" value="Ypt/Rab-GAP domain of gyp1p"/>
    <property type="match status" value="1"/>
</dbReference>
<dbReference type="Gene3D" id="3.40.250.10">
    <property type="entry name" value="Rhodanese-like domain"/>
    <property type="match status" value="1"/>
</dbReference>
<dbReference type="InterPro" id="IPR001763">
    <property type="entry name" value="Rhodanese-like_dom"/>
</dbReference>
<feature type="domain" description="Rhodanese" evidence="3">
    <location>
        <begin position="188"/>
        <end position="287"/>
    </location>
</feature>
<evidence type="ECO:0000256" key="1">
    <source>
        <dbReference type="ARBA" id="ARBA00022468"/>
    </source>
</evidence>
<reference evidence="4 5" key="1">
    <citation type="submission" date="2024-03" db="EMBL/GenBank/DDBJ databases">
        <title>The genome assembly and annotation of the cricket Gryllus longicercus Weissman &amp; Gray.</title>
        <authorList>
            <person name="Szrajer S."/>
            <person name="Gray D."/>
            <person name="Ylla G."/>
        </authorList>
    </citation>
    <scope>NUCLEOTIDE SEQUENCE [LARGE SCALE GENOMIC DNA]</scope>
    <source>
        <strain evidence="4">DAG 2021-001</strain>
        <tissue evidence="4">Whole body minus gut</tissue>
    </source>
</reference>
<dbReference type="InterPro" id="IPR036873">
    <property type="entry name" value="Rhodanese-like_dom_sf"/>
</dbReference>
<dbReference type="PROSITE" id="PS50086">
    <property type="entry name" value="TBC_RABGAP"/>
    <property type="match status" value="1"/>
</dbReference>
<dbReference type="GO" id="GO:0006888">
    <property type="term" value="P:endoplasmic reticulum to Golgi vesicle-mediated transport"/>
    <property type="evidence" value="ECO:0007669"/>
    <property type="project" value="TreeGrafter"/>
</dbReference>
<dbReference type="InterPro" id="IPR000195">
    <property type="entry name" value="Rab-GAP-TBC_dom"/>
</dbReference>
<dbReference type="InterPro" id="IPR045913">
    <property type="entry name" value="TBC20/Gyp8-like"/>
</dbReference>
<dbReference type="PROSITE" id="PS50206">
    <property type="entry name" value="RHODANESE_3"/>
    <property type="match status" value="1"/>
</dbReference>
<dbReference type="Pfam" id="PF00566">
    <property type="entry name" value="RabGAP-TBC"/>
    <property type="match status" value="1"/>
</dbReference>
<dbReference type="PANTHER" id="PTHR20913">
    <property type="entry name" value="TBC1 DOMAIN FAMILY MEMBER 20/GTPASE"/>
    <property type="match status" value="1"/>
</dbReference>
<comment type="caution">
    <text evidence="4">The sequence shown here is derived from an EMBL/GenBank/DDBJ whole genome shotgun (WGS) entry which is preliminary data.</text>
</comment>
<feature type="non-terminal residue" evidence="4">
    <location>
        <position position="1"/>
    </location>
</feature>
<dbReference type="SMART" id="SM00450">
    <property type="entry name" value="RHOD"/>
    <property type="match status" value="1"/>
</dbReference>
<proteinExistence type="predicted"/>
<dbReference type="FunFam" id="3.40.250.10:FF:000056">
    <property type="entry name" value="TBC domain-containing protein kinase protein"/>
    <property type="match status" value="1"/>
</dbReference>
<organism evidence="4 5">
    <name type="scientific">Gryllus longicercus</name>
    <dbReference type="NCBI Taxonomy" id="2509291"/>
    <lineage>
        <taxon>Eukaryota</taxon>
        <taxon>Metazoa</taxon>
        <taxon>Ecdysozoa</taxon>
        <taxon>Arthropoda</taxon>
        <taxon>Hexapoda</taxon>
        <taxon>Insecta</taxon>
        <taxon>Pterygota</taxon>
        <taxon>Neoptera</taxon>
        <taxon>Polyneoptera</taxon>
        <taxon>Orthoptera</taxon>
        <taxon>Ensifera</taxon>
        <taxon>Gryllidea</taxon>
        <taxon>Grylloidea</taxon>
        <taxon>Gryllidae</taxon>
        <taxon>Gryllinae</taxon>
        <taxon>Gryllus</taxon>
    </lineage>
</organism>